<dbReference type="KEGG" id="pgri:PgNI_07140"/>
<dbReference type="Proteomes" id="UP000515153">
    <property type="component" value="Unplaced"/>
</dbReference>
<dbReference type="AlphaFoldDB" id="A0A6P8B210"/>
<dbReference type="RefSeq" id="XP_030981218.1">
    <property type="nucleotide sequence ID" value="XM_031127157.1"/>
</dbReference>
<reference evidence="3" key="3">
    <citation type="submission" date="2025-08" db="UniProtKB">
        <authorList>
            <consortium name="RefSeq"/>
        </authorList>
    </citation>
    <scope>IDENTIFICATION</scope>
    <source>
        <strain evidence="3">NI907</strain>
    </source>
</reference>
<dbReference type="PANTHER" id="PTHR33112">
    <property type="entry name" value="DOMAIN PROTEIN, PUTATIVE-RELATED"/>
    <property type="match status" value="1"/>
</dbReference>
<proteinExistence type="predicted"/>
<evidence type="ECO:0000259" key="1">
    <source>
        <dbReference type="Pfam" id="PF06985"/>
    </source>
</evidence>
<keyword evidence="2" id="KW-1185">Reference proteome</keyword>
<reference evidence="3" key="2">
    <citation type="submission" date="2019-10" db="EMBL/GenBank/DDBJ databases">
        <authorList>
            <consortium name="NCBI Genome Project"/>
        </authorList>
    </citation>
    <scope>NUCLEOTIDE SEQUENCE</scope>
    <source>
        <strain evidence="3">NI907</strain>
    </source>
</reference>
<accession>A0A6P8B210</accession>
<reference evidence="3" key="1">
    <citation type="journal article" date="2019" name="Mol. Biol. Evol.">
        <title>Blast fungal genomes show frequent chromosomal changes, gene gains and losses, and effector gene turnover.</title>
        <authorList>
            <person name="Gomez Luciano L.B."/>
            <person name="Jason Tsai I."/>
            <person name="Chuma I."/>
            <person name="Tosa Y."/>
            <person name="Chen Y.H."/>
            <person name="Li J.Y."/>
            <person name="Li M.Y."/>
            <person name="Jade Lu M.Y."/>
            <person name="Nakayashiki H."/>
            <person name="Li W.H."/>
        </authorList>
    </citation>
    <scope>NUCLEOTIDE SEQUENCE</scope>
    <source>
        <strain evidence="3">NI907</strain>
    </source>
</reference>
<evidence type="ECO:0000313" key="2">
    <source>
        <dbReference type="Proteomes" id="UP000515153"/>
    </source>
</evidence>
<protein>
    <recommendedName>
        <fullName evidence="1">Heterokaryon incompatibility domain-containing protein</fullName>
    </recommendedName>
</protein>
<sequence>MDSQLPHLGKLTSCETRRTVGTATHISRETLGNKTSSPPTCKLCALSDLRLDRPDTVPTPADRIFFVRAESGLLVRTAGDFRMTGEHTVDSFTMEGSPPCDLWFFFHARKAREDTWASSVKRLMNLERAKPLRPYLYRLVCSIWAFLGAKARLRGEAARFTALSYCWRSKVPITTTTDTLEARCKGIPDSSLPATLHDAIAVTRKLGTRYLWIDALCILQDDKKYWELESSRMSSIYGFAALVIGANIVRSSFWPIIHRDPPAKGGAISSASLATAGNREGSISTIYARIRVWHDANSSVHGVNYLSLRAWTLQEQLLVTMMVHFLSEKLIWECRSGSWCECFDLDPRPYDRFKNPKDGYRHWACEYLAGICRRNLLVELSWWVEYNVTQDSSSTYRGVPSYDVIEAHCDRAGHDPSCAVKVGYLA</sequence>
<name>A0A6P8B210_PYRGI</name>
<dbReference type="PANTHER" id="PTHR33112:SF16">
    <property type="entry name" value="HETEROKARYON INCOMPATIBILITY DOMAIN-CONTAINING PROTEIN"/>
    <property type="match status" value="1"/>
</dbReference>
<feature type="domain" description="Heterokaryon incompatibility" evidence="1">
    <location>
        <begin position="160"/>
        <end position="315"/>
    </location>
</feature>
<dbReference type="GeneID" id="41962066"/>
<dbReference type="InterPro" id="IPR010730">
    <property type="entry name" value="HET"/>
</dbReference>
<dbReference type="Pfam" id="PF06985">
    <property type="entry name" value="HET"/>
    <property type="match status" value="1"/>
</dbReference>
<evidence type="ECO:0000313" key="3">
    <source>
        <dbReference type="RefSeq" id="XP_030981218.1"/>
    </source>
</evidence>
<gene>
    <name evidence="3" type="ORF">PgNI_07140</name>
</gene>
<organism evidence="2 3">
    <name type="scientific">Pyricularia grisea</name>
    <name type="common">Crabgrass-specific blast fungus</name>
    <name type="synonym">Magnaporthe grisea</name>
    <dbReference type="NCBI Taxonomy" id="148305"/>
    <lineage>
        <taxon>Eukaryota</taxon>
        <taxon>Fungi</taxon>
        <taxon>Dikarya</taxon>
        <taxon>Ascomycota</taxon>
        <taxon>Pezizomycotina</taxon>
        <taxon>Sordariomycetes</taxon>
        <taxon>Sordariomycetidae</taxon>
        <taxon>Magnaporthales</taxon>
        <taxon>Pyriculariaceae</taxon>
        <taxon>Pyricularia</taxon>
    </lineage>
</organism>